<reference evidence="1 2" key="1">
    <citation type="journal article" date="2023" name="Life. Sci Alliance">
        <title>Evolutionary insights into 3D genome organization and epigenetic landscape of Vigna mungo.</title>
        <authorList>
            <person name="Junaid A."/>
            <person name="Singh B."/>
            <person name="Bhatia S."/>
        </authorList>
    </citation>
    <scope>NUCLEOTIDE SEQUENCE [LARGE SCALE GENOMIC DNA]</scope>
    <source>
        <strain evidence="1">Urdbean</strain>
    </source>
</reference>
<dbReference type="AlphaFoldDB" id="A0AAQ3RP39"/>
<keyword evidence="2" id="KW-1185">Reference proteome</keyword>
<evidence type="ECO:0000313" key="1">
    <source>
        <dbReference type="EMBL" id="WVY98860.1"/>
    </source>
</evidence>
<evidence type="ECO:0000313" key="2">
    <source>
        <dbReference type="Proteomes" id="UP001374535"/>
    </source>
</evidence>
<accession>A0AAQ3RP39</accession>
<proteinExistence type="predicted"/>
<dbReference type="Proteomes" id="UP001374535">
    <property type="component" value="Chromosome 9"/>
</dbReference>
<organism evidence="1 2">
    <name type="scientific">Vigna mungo</name>
    <name type="common">Black gram</name>
    <name type="synonym">Phaseolus mungo</name>
    <dbReference type="NCBI Taxonomy" id="3915"/>
    <lineage>
        <taxon>Eukaryota</taxon>
        <taxon>Viridiplantae</taxon>
        <taxon>Streptophyta</taxon>
        <taxon>Embryophyta</taxon>
        <taxon>Tracheophyta</taxon>
        <taxon>Spermatophyta</taxon>
        <taxon>Magnoliopsida</taxon>
        <taxon>eudicotyledons</taxon>
        <taxon>Gunneridae</taxon>
        <taxon>Pentapetalae</taxon>
        <taxon>rosids</taxon>
        <taxon>fabids</taxon>
        <taxon>Fabales</taxon>
        <taxon>Fabaceae</taxon>
        <taxon>Papilionoideae</taxon>
        <taxon>50 kb inversion clade</taxon>
        <taxon>NPAAA clade</taxon>
        <taxon>indigoferoid/millettioid clade</taxon>
        <taxon>Phaseoleae</taxon>
        <taxon>Vigna</taxon>
    </lineage>
</organism>
<gene>
    <name evidence="1" type="ORF">V8G54_031011</name>
</gene>
<protein>
    <submittedName>
        <fullName evidence="1">Uncharacterized protein</fullName>
    </submittedName>
</protein>
<sequence>MPYNTSAISISISSCAEEDGFDVVVLGGRNLAPPFCFYTHQNNTVSTLTSIPTHHTTVRFSHPDSETHYLLSNRGVRRRRRGRPHRGGRRLSVILLRHDSAAARSPAFVRPLRRRCEQKQINKKKGERIGTRRIL</sequence>
<name>A0AAQ3RP39_VIGMU</name>
<dbReference type="EMBL" id="CP144692">
    <property type="protein sequence ID" value="WVY98860.1"/>
    <property type="molecule type" value="Genomic_DNA"/>
</dbReference>